<accession>A0A1N7FYR2</accession>
<organism evidence="3 4">
    <name type="scientific">Natronorubrum thiooxidans</name>
    <dbReference type="NCBI Taxonomy" id="308853"/>
    <lineage>
        <taxon>Archaea</taxon>
        <taxon>Methanobacteriati</taxon>
        <taxon>Methanobacteriota</taxon>
        <taxon>Stenosarchaea group</taxon>
        <taxon>Halobacteria</taxon>
        <taxon>Halobacteriales</taxon>
        <taxon>Natrialbaceae</taxon>
        <taxon>Natronorubrum</taxon>
    </lineage>
</organism>
<dbReference type="STRING" id="308853.SAMN05421752_1099"/>
<keyword evidence="4" id="KW-1185">Reference proteome</keyword>
<sequence>MRRRTYLTAGSGLAVTLMGSVEAVERGLRRRGRAVQNDGVTEVRILETNAPVKGGSLLEVTVEVENTGTTPVRAAVDAFYEGEHRSTIETPVDPGATRTLDYVSFRTSPVEQDDTVMVRFEVDGDAAEQTVDVLAVDELDATQMWPDRELTVQPGTTVLFEVESDALGEYGGQTQWFVDGAYAGWSMGPWHSAYYGHRGADYWQTTFDAAGTYEVTAAVGDDNPARATWTVTVAETGTAAPTVERQRPAGDSIAVDPDDPIDLELDVAHPDGALERVVWWLGHADVILGETAVSGSEDTATLALESSCHGCPIITWVIDEHGSVTSTSPWMIDDVGDPDAELNVTITETNDPVDAGAVLEVTTTLENTTDTELTQDVELIVGHDPELVDSQSVTVGGGEAETIDLEFETALVRRTQTFPVRVEADDSADERTVEVIGTDDIGLDVTITETNSPVQTGEFLEVTADVENTHGSALTRELQFVVGHNPTVVDTTTVTLEPGDSETITMGYETAVVETAQRFPVRIETEGDLDEVPVFVYIDEPPLAVTSLETNDPVTTGDVLEVTATLENTAESETTQEIELIVGHDPELVDTQTVTVAGGDTETVDLEFETALVRRTQTFPVRVESDDDAAVRDVEVIGTDDVDVSITITGTNDPVDAGEILEVTAEIENASAVAVTQDLEFVVGHEPTVVDSAAVRLEPGERETVTMAFETALVENDQEFPVRVESAVASDERTVLVYGTDDEDDDDPEIEFVDCTQATVSGAFEDGDDLTVETLFVDSAGVGNAHHGLTVGEEIDAPFSGTIRFEIGAGDGVVDETNDDAVVGLPDDGFGSTIGTIIVNWFGPDEIREGNPDDCVDERRPEQPTIALEDVAPEEDDSLAVTFGYENPNELDLFGGAFVAGMTPDEPPTLEPGSHTFTAEWTPASDDERLVWAVDLSSYLYDETLRAETEPAGDYLDLEPEFSVSILEATDPVVAGETLGVTVNVDNVGGSAGSQELSLEIGGQVVDTTQVDLEAGESETVTLSYQTQPEAVGELEVTVRSEDDEATTQVTVEEPLEPATLEISSVSAPDSVEAGDTLEVAVELTNVGGEAGETVVELDLDQQQGVDSQSTSLDPDETGSVSLTYQTTQADVGDRTATLRTDDDTASVQVTVTEPEEDTEPPEDPPEDPPEEPGPPEDPPGEPPEESGPPEDTPGEPPEEPGPPEEPPADPPAEPPAEPADEPADESPDDESP</sequence>
<dbReference type="Pfam" id="PF07705">
    <property type="entry name" value="CARDB"/>
    <property type="match status" value="1"/>
</dbReference>
<feature type="compositionally biased region" description="Polar residues" evidence="1">
    <location>
        <begin position="1101"/>
        <end position="1130"/>
    </location>
</feature>
<dbReference type="AlphaFoldDB" id="A0A1N7FYR2"/>
<dbReference type="EMBL" id="FTNR01000009">
    <property type="protein sequence ID" value="SIS05427.1"/>
    <property type="molecule type" value="Genomic_DNA"/>
</dbReference>
<feature type="compositionally biased region" description="Acidic residues" evidence="1">
    <location>
        <begin position="1219"/>
        <end position="1233"/>
    </location>
</feature>
<feature type="domain" description="CARDB" evidence="2">
    <location>
        <begin position="960"/>
        <end position="1042"/>
    </location>
</feature>
<evidence type="ECO:0000313" key="3">
    <source>
        <dbReference type="EMBL" id="SIS05427.1"/>
    </source>
</evidence>
<reference evidence="4" key="1">
    <citation type="submission" date="2017-01" db="EMBL/GenBank/DDBJ databases">
        <authorList>
            <person name="Varghese N."/>
            <person name="Submissions S."/>
        </authorList>
    </citation>
    <scope>NUCLEOTIDE SEQUENCE [LARGE SCALE GENOMIC DNA]</scope>
    <source>
        <strain evidence="4">type strain: HArc-</strain>
    </source>
</reference>
<name>A0A1N7FYR2_9EURY</name>
<evidence type="ECO:0000256" key="1">
    <source>
        <dbReference type="SAM" id="MobiDB-lite"/>
    </source>
</evidence>
<protein>
    <submittedName>
        <fullName evidence="3">CARDB protein</fullName>
    </submittedName>
</protein>
<dbReference type="InterPro" id="IPR011635">
    <property type="entry name" value="CARDB"/>
</dbReference>
<dbReference type="InterPro" id="IPR013783">
    <property type="entry name" value="Ig-like_fold"/>
</dbReference>
<dbReference type="RefSeq" id="WP_076609583.1">
    <property type="nucleotide sequence ID" value="NZ_FTNR01000009.1"/>
</dbReference>
<feature type="compositionally biased region" description="Acidic residues" evidence="1">
    <location>
        <begin position="1154"/>
        <end position="1203"/>
    </location>
</feature>
<dbReference type="Proteomes" id="UP000185936">
    <property type="component" value="Unassembled WGS sequence"/>
</dbReference>
<feature type="compositionally biased region" description="Pro residues" evidence="1">
    <location>
        <begin position="1204"/>
        <end position="1218"/>
    </location>
</feature>
<dbReference type="OrthoDB" id="205968at2157"/>
<feature type="region of interest" description="Disordered" evidence="1">
    <location>
        <begin position="1101"/>
        <end position="1233"/>
    </location>
</feature>
<evidence type="ECO:0000259" key="2">
    <source>
        <dbReference type="Pfam" id="PF07705"/>
    </source>
</evidence>
<gene>
    <name evidence="3" type="ORF">SAMN05421752_1099</name>
</gene>
<evidence type="ECO:0000313" key="4">
    <source>
        <dbReference type="Proteomes" id="UP000185936"/>
    </source>
</evidence>
<proteinExistence type="predicted"/>
<dbReference type="Gene3D" id="2.60.40.10">
    <property type="entry name" value="Immunoglobulins"/>
    <property type="match status" value="4"/>
</dbReference>